<protein>
    <recommendedName>
        <fullName evidence="2">histone deacetylase</fullName>
        <ecNumber evidence="2">3.5.1.98</ecNumber>
    </recommendedName>
</protein>
<dbReference type="EMBL" id="MKKU01001071">
    <property type="protein sequence ID" value="RNE98042.1"/>
    <property type="molecule type" value="Genomic_DNA"/>
</dbReference>
<accession>A0A422MXT4</accession>
<dbReference type="PANTHER" id="PTHR10625">
    <property type="entry name" value="HISTONE DEACETYLASE HDAC1-RELATED"/>
    <property type="match status" value="1"/>
</dbReference>
<feature type="domain" description="Histone deacetylase" evidence="6">
    <location>
        <begin position="58"/>
        <end position="353"/>
    </location>
</feature>
<dbReference type="PANTHER" id="PTHR10625:SF10">
    <property type="entry name" value="HISTONE DEACETYLASE HDAC1"/>
    <property type="match status" value="1"/>
</dbReference>
<evidence type="ECO:0000256" key="3">
    <source>
        <dbReference type="ARBA" id="ARBA00022801"/>
    </source>
</evidence>
<dbReference type="GO" id="GO:0000118">
    <property type="term" value="C:histone deacetylase complex"/>
    <property type="evidence" value="ECO:0007669"/>
    <property type="project" value="UniProtKB-ARBA"/>
</dbReference>
<evidence type="ECO:0000259" key="6">
    <source>
        <dbReference type="Pfam" id="PF00850"/>
    </source>
</evidence>
<dbReference type="PRINTS" id="PR01271">
    <property type="entry name" value="HISDACETLASE"/>
</dbReference>
<dbReference type="SUPFAM" id="SSF52768">
    <property type="entry name" value="Arginase/deacetylase"/>
    <property type="match status" value="1"/>
</dbReference>
<comment type="caution">
    <text evidence="7">The sequence shown here is derived from an EMBL/GenBank/DDBJ whole genome shotgun (WGS) entry which is preliminary data.</text>
</comment>
<dbReference type="Pfam" id="PF00850">
    <property type="entry name" value="Hist_deacetyl"/>
    <property type="match status" value="1"/>
</dbReference>
<reference evidence="7 8" key="1">
    <citation type="journal article" date="2018" name="BMC Genomics">
        <title>Genomic comparison of Trypanosoma conorhini and Trypanosoma rangeli to Trypanosoma cruzi strains of high and low virulence.</title>
        <authorList>
            <person name="Bradwell K.R."/>
            <person name="Koparde V.N."/>
            <person name="Matveyev A.V."/>
            <person name="Serrano M.G."/>
            <person name="Alves J.M."/>
            <person name="Parikh H."/>
            <person name="Huang B."/>
            <person name="Lee V."/>
            <person name="Espinosa-Alvarez O."/>
            <person name="Ortiz P.A."/>
            <person name="Costa-Martins A.G."/>
            <person name="Teixeira M.M."/>
            <person name="Buck G.A."/>
        </authorList>
    </citation>
    <scope>NUCLEOTIDE SEQUENCE [LARGE SCALE GENOMIC DNA]</scope>
    <source>
        <strain evidence="7 8">025E</strain>
    </source>
</reference>
<keyword evidence="8" id="KW-1185">Reference proteome</keyword>
<dbReference type="InterPro" id="IPR037138">
    <property type="entry name" value="His_deacetylse_dom_sf"/>
</dbReference>
<dbReference type="PRINTS" id="PR01270">
    <property type="entry name" value="HDASUPER"/>
</dbReference>
<keyword evidence="3 7" id="KW-0378">Hydrolase</keyword>
<keyword evidence="4" id="KW-0156">Chromatin regulator</keyword>
<organism evidence="7 8">
    <name type="scientific">Trypanosoma conorhini</name>
    <dbReference type="NCBI Taxonomy" id="83891"/>
    <lineage>
        <taxon>Eukaryota</taxon>
        <taxon>Discoba</taxon>
        <taxon>Euglenozoa</taxon>
        <taxon>Kinetoplastea</taxon>
        <taxon>Metakinetoplastina</taxon>
        <taxon>Trypanosomatida</taxon>
        <taxon>Trypanosomatidae</taxon>
        <taxon>Trypanosoma</taxon>
    </lineage>
</organism>
<evidence type="ECO:0000313" key="8">
    <source>
        <dbReference type="Proteomes" id="UP000284403"/>
    </source>
</evidence>
<feature type="region of interest" description="Disordered" evidence="5">
    <location>
        <begin position="1"/>
        <end position="27"/>
    </location>
</feature>
<evidence type="ECO:0000256" key="4">
    <source>
        <dbReference type="ARBA" id="ARBA00022853"/>
    </source>
</evidence>
<proteinExistence type="inferred from homology"/>
<dbReference type="RefSeq" id="XP_029223749.1">
    <property type="nucleotide sequence ID" value="XM_029376136.1"/>
</dbReference>
<dbReference type="InterPro" id="IPR023801">
    <property type="entry name" value="His_deacetylse_dom"/>
</dbReference>
<evidence type="ECO:0000256" key="2">
    <source>
        <dbReference type="ARBA" id="ARBA00012111"/>
    </source>
</evidence>
<dbReference type="InterPro" id="IPR000286">
    <property type="entry name" value="HDACs"/>
</dbReference>
<dbReference type="GO" id="GO:0040029">
    <property type="term" value="P:epigenetic regulation of gene expression"/>
    <property type="evidence" value="ECO:0007669"/>
    <property type="project" value="TreeGrafter"/>
</dbReference>
<comment type="similarity">
    <text evidence="1">Belongs to the histone deacetylase family. HD type 1 subfamily.</text>
</comment>
<dbReference type="GO" id="GO:0141221">
    <property type="term" value="F:histone deacetylase activity, hydrolytic mechanism"/>
    <property type="evidence" value="ECO:0007669"/>
    <property type="project" value="UniProtKB-EC"/>
</dbReference>
<gene>
    <name evidence="7" type="ORF">Tco025E_09316</name>
</gene>
<dbReference type="OrthoDB" id="1918432at2759"/>
<name>A0A422MXT4_9TRYP</name>
<evidence type="ECO:0000256" key="5">
    <source>
        <dbReference type="SAM" id="MobiDB-lite"/>
    </source>
</evidence>
<dbReference type="EC" id="3.5.1.98" evidence="2"/>
<dbReference type="AlphaFoldDB" id="A0A422MXT4"/>
<dbReference type="InterPro" id="IPR003084">
    <property type="entry name" value="HDAC_I/II"/>
</dbReference>
<evidence type="ECO:0000313" key="7">
    <source>
        <dbReference type="EMBL" id="RNE98042.1"/>
    </source>
</evidence>
<evidence type="ECO:0000256" key="1">
    <source>
        <dbReference type="ARBA" id="ARBA00006457"/>
    </source>
</evidence>
<dbReference type="GeneID" id="40322927"/>
<dbReference type="Gene3D" id="3.40.800.20">
    <property type="entry name" value="Histone deacetylase domain"/>
    <property type="match status" value="1"/>
</dbReference>
<dbReference type="Proteomes" id="UP000284403">
    <property type="component" value="Unassembled WGS sequence"/>
</dbReference>
<dbReference type="CDD" id="cd09991">
    <property type="entry name" value="HDAC_classI"/>
    <property type="match status" value="1"/>
</dbReference>
<sequence length="456" mass="49595">MPTADDGGAAAATDGAERPATRKTTPPLTTATTISAASPRVLYFVDESTTAIAYAEGHVMRPSRVRVLHSLVRSLGLDAHMTICQPHPATPQDLRGFHCSAYVECLQKAPVICGNPLDAVSLSYQKAFAVPVYSRDGDCPLFPEVWKMVASQAGASIACGEALCRGEADVAINWAGGMHHAAASRASGFCFVNDIVLCIHRLLRRFQRVLYLDLDVHHGDGVEAAFYGNARVMTVSLHQFGNGFFPGTGNYGGPETAGSFAVNVPLTARTGDATYCLFFRTVLTAVVRCFDPEAAVLQCGADAIVGDLIGRLNVTTAAHAQCLAEVLRLRLPTVLLGGGGYHVFNTARCWAIDTATALGRLLPCYVPRHDPYYEEYRRECAPHRPRMHVCLDPEVDRPLTLHSAWGEWRKLCQSLQAQMRYARLVRESFLRAVAESTAKRCRETVDISAGEERDEA</sequence>
<dbReference type="InterPro" id="IPR023696">
    <property type="entry name" value="Ureohydrolase_dom_sf"/>
</dbReference>
<feature type="compositionally biased region" description="Low complexity" evidence="5">
    <location>
        <begin position="1"/>
        <end position="14"/>
    </location>
</feature>